<keyword evidence="7" id="KW-0406">Ion transport</keyword>
<feature type="transmembrane region" description="Helical" evidence="10">
    <location>
        <begin position="177"/>
        <end position="196"/>
    </location>
</feature>
<dbReference type="PANTHER" id="PTHR43163">
    <property type="entry name" value="DIPEPTIDE TRANSPORT SYSTEM PERMEASE PROTEIN DPPB-RELATED"/>
    <property type="match status" value="1"/>
</dbReference>
<keyword evidence="4" id="KW-0533">Nickel</keyword>
<feature type="transmembrane region" description="Helical" evidence="10">
    <location>
        <begin position="105"/>
        <end position="127"/>
    </location>
</feature>
<feature type="domain" description="ABC transmembrane type-1" evidence="11">
    <location>
        <begin position="99"/>
        <end position="300"/>
    </location>
</feature>
<evidence type="ECO:0000256" key="4">
    <source>
        <dbReference type="ARBA" id="ARBA00022596"/>
    </source>
</evidence>
<comment type="similarity">
    <text evidence="9">Belongs to the binding-protein-dependent transport system permease family. OppBC subfamily.</text>
</comment>
<name>A0A3N6NPV1_NATCH</name>
<evidence type="ECO:0000256" key="6">
    <source>
        <dbReference type="ARBA" id="ARBA00022989"/>
    </source>
</evidence>
<dbReference type="AlphaFoldDB" id="A0A3N6NPV1"/>
<evidence type="ECO:0000256" key="9">
    <source>
        <dbReference type="ARBA" id="ARBA00024202"/>
    </source>
</evidence>
<dbReference type="CDD" id="cd06261">
    <property type="entry name" value="TM_PBP2"/>
    <property type="match status" value="1"/>
</dbReference>
<dbReference type="GO" id="GO:0005886">
    <property type="term" value="C:plasma membrane"/>
    <property type="evidence" value="ECO:0007669"/>
    <property type="project" value="UniProtKB-SubCell"/>
</dbReference>
<comment type="caution">
    <text evidence="12">The sequence shown here is derived from an EMBL/GenBank/DDBJ whole genome shotgun (WGS) entry which is preliminary data.</text>
</comment>
<dbReference type="SUPFAM" id="SSF161098">
    <property type="entry name" value="MetI-like"/>
    <property type="match status" value="1"/>
</dbReference>
<keyword evidence="6 10" id="KW-1133">Transmembrane helix</keyword>
<dbReference type="EMBL" id="REFZ01000003">
    <property type="protein sequence ID" value="RQH01783.1"/>
    <property type="molecule type" value="Genomic_DNA"/>
</dbReference>
<organism evidence="12 13">
    <name type="scientific">Natrarchaeobius chitinivorans</name>
    <dbReference type="NCBI Taxonomy" id="1679083"/>
    <lineage>
        <taxon>Archaea</taxon>
        <taxon>Methanobacteriati</taxon>
        <taxon>Methanobacteriota</taxon>
        <taxon>Stenosarchaea group</taxon>
        <taxon>Halobacteria</taxon>
        <taxon>Halobacteriales</taxon>
        <taxon>Natrialbaceae</taxon>
        <taxon>Natrarchaeobius</taxon>
    </lineage>
</organism>
<feature type="transmembrane region" description="Helical" evidence="10">
    <location>
        <begin position="9"/>
        <end position="29"/>
    </location>
</feature>
<feature type="transmembrane region" description="Helical" evidence="10">
    <location>
        <begin position="235"/>
        <end position="257"/>
    </location>
</feature>
<dbReference type="Pfam" id="PF19300">
    <property type="entry name" value="BPD_transp_1_N"/>
    <property type="match status" value="1"/>
</dbReference>
<evidence type="ECO:0000259" key="11">
    <source>
        <dbReference type="PROSITE" id="PS50928"/>
    </source>
</evidence>
<keyword evidence="5 10" id="KW-0812">Transmembrane</keyword>
<protein>
    <submittedName>
        <fullName evidence="12">ABC transporter permease</fullName>
    </submittedName>
</protein>
<dbReference type="Gene3D" id="1.10.3720.10">
    <property type="entry name" value="MetI-like"/>
    <property type="match status" value="1"/>
</dbReference>
<sequence length="313" mass="33693">MHRYLLKRLASSVVVLGAVSVVTYALVLLTPGDPAETILREQLNSQPSDEQIAQFRTEHGLDEPLHVQYADWLSGVLTGDLGQSYFHGRTVRELIAAHLPATIELAVAAMLVAVLISVPAGIVSAVYRRTAFDYLSQFGALFGVSVPNFWLGYLLIVAVALPLSAVPTSGSGGVSHLVLPAVTLGTGLAAVVTRLLRASLLETLEEPYVRTARSKGLCERVVVCRHALRSALIPVVTVIGLQFAYVLNGAVIVEVVFDRPGLGTLLVDAIFARDYPVVQGVVLVTAVLFVTTNLLVDLSYRYLDPRIDLEASR</sequence>
<dbReference type="Pfam" id="PF00528">
    <property type="entry name" value="BPD_transp_1"/>
    <property type="match status" value="1"/>
</dbReference>
<keyword evidence="2 10" id="KW-0813">Transport</keyword>
<keyword evidence="13" id="KW-1185">Reference proteome</keyword>
<dbReference type="InterPro" id="IPR035906">
    <property type="entry name" value="MetI-like_sf"/>
</dbReference>
<accession>A0A3N6NPV1</accession>
<gene>
    <name evidence="12" type="ORF">EA472_05525</name>
</gene>
<reference evidence="12 13" key="1">
    <citation type="submission" date="2018-10" db="EMBL/GenBank/DDBJ databases">
        <title>Natrarchaeobius chitinivorans gen. nov., sp. nov., and Natrarchaeobius haloalkaliphilus sp. nov., alkaliphilic, chitin-utilizing haloarchaea from hypersaline alkaline lakes.</title>
        <authorList>
            <person name="Sorokin D.Y."/>
            <person name="Elcheninov A.G."/>
            <person name="Kostrikina N.A."/>
            <person name="Bale N.J."/>
            <person name="Sinninghe Damste J.S."/>
            <person name="Khijniak T.V."/>
            <person name="Kublanov I.V."/>
            <person name="Toshchakov S.V."/>
        </authorList>
    </citation>
    <scope>NUCLEOTIDE SEQUENCE [LARGE SCALE GENOMIC DNA]</scope>
    <source>
        <strain evidence="12 13">AArcht7</strain>
    </source>
</reference>
<evidence type="ECO:0000256" key="7">
    <source>
        <dbReference type="ARBA" id="ARBA00023065"/>
    </source>
</evidence>
<dbReference type="OrthoDB" id="44105at2157"/>
<dbReference type="Proteomes" id="UP000281431">
    <property type="component" value="Unassembled WGS sequence"/>
</dbReference>
<dbReference type="InterPro" id="IPR050045">
    <property type="entry name" value="Opp2B"/>
</dbReference>
<dbReference type="GO" id="GO:0015099">
    <property type="term" value="F:nickel cation transmembrane transporter activity"/>
    <property type="evidence" value="ECO:0007669"/>
    <property type="project" value="InterPro"/>
</dbReference>
<comment type="subcellular location">
    <subcellularLocation>
        <location evidence="1 10">Cell membrane</location>
        <topology evidence="1 10">Multi-pass membrane protein</topology>
    </subcellularLocation>
</comment>
<dbReference type="PANTHER" id="PTHR43163:SF6">
    <property type="entry name" value="DIPEPTIDE TRANSPORT SYSTEM PERMEASE PROTEIN DPPB-RELATED"/>
    <property type="match status" value="1"/>
</dbReference>
<evidence type="ECO:0000256" key="3">
    <source>
        <dbReference type="ARBA" id="ARBA00022475"/>
    </source>
</evidence>
<keyword evidence="3" id="KW-1003">Cell membrane</keyword>
<feature type="transmembrane region" description="Helical" evidence="10">
    <location>
        <begin position="139"/>
        <end position="165"/>
    </location>
</feature>
<evidence type="ECO:0000256" key="1">
    <source>
        <dbReference type="ARBA" id="ARBA00004651"/>
    </source>
</evidence>
<evidence type="ECO:0000256" key="8">
    <source>
        <dbReference type="ARBA" id="ARBA00023136"/>
    </source>
</evidence>
<keyword evidence="8 10" id="KW-0472">Membrane</keyword>
<proteinExistence type="inferred from homology"/>
<feature type="transmembrane region" description="Helical" evidence="10">
    <location>
        <begin position="277"/>
        <end position="296"/>
    </location>
</feature>
<dbReference type="PROSITE" id="PS50928">
    <property type="entry name" value="ABC_TM1"/>
    <property type="match status" value="1"/>
</dbReference>
<evidence type="ECO:0000256" key="2">
    <source>
        <dbReference type="ARBA" id="ARBA00022448"/>
    </source>
</evidence>
<evidence type="ECO:0000313" key="12">
    <source>
        <dbReference type="EMBL" id="RQH01783.1"/>
    </source>
</evidence>
<dbReference type="InterPro" id="IPR045621">
    <property type="entry name" value="BPD_transp_1_N"/>
</dbReference>
<evidence type="ECO:0000313" key="13">
    <source>
        <dbReference type="Proteomes" id="UP000281431"/>
    </source>
</evidence>
<dbReference type="NCBIfam" id="NF045470">
    <property type="entry name" value="Opp2B"/>
    <property type="match status" value="1"/>
</dbReference>
<evidence type="ECO:0000256" key="10">
    <source>
        <dbReference type="RuleBase" id="RU363032"/>
    </source>
</evidence>
<dbReference type="InterPro" id="IPR000515">
    <property type="entry name" value="MetI-like"/>
</dbReference>
<evidence type="ECO:0000256" key="5">
    <source>
        <dbReference type="ARBA" id="ARBA00022692"/>
    </source>
</evidence>